<gene>
    <name evidence="5" type="ORF">K452DRAFT_230148</name>
</gene>
<dbReference type="Pfam" id="PF08614">
    <property type="entry name" value="ATG16"/>
    <property type="match status" value="1"/>
</dbReference>
<reference evidence="5" key="1">
    <citation type="journal article" date="2020" name="Stud. Mycol.">
        <title>101 Dothideomycetes genomes: a test case for predicting lifestyles and emergence of pathogens.</title>
        <authorList>
            <person name="Haridas S."/>
            <person name="Albert R."/>
            <person name="Binder M."/>
            <person name="Bloem J."/>
            <person name="Labutti K."/>
            <person name="Salamov A."/>
            <person name="Andreopoulos B."/>
            <person name="Baker S."/>
            <person name="Barry K."/>
            <person name="Bills G."/>
            <person name="Bluhm B."/>
            <person name="Cannon C."/>
            <person name="Castanera R."/>
            <person name="Culley D."/>
            <person name="Daum C."/>
            <person name="Ezra D."/>
            <person name="Gonzalez J."/>
            <person name="Henrissat B."/>
            <person name="Kuo A."/>
            <person name="Liang C."/>
            <person name="Lipzen A."/>
            <person name="Lutzoni F."/>
            <person name="Magnuson J."/>
            <person name="Mondo S."/>
            <person name="Nolan M."/>
            <person name="Ohm R."/>
            <person name="Pangilinan J."/>
            <person name="Park H.-J."/>
            <person name="Ramirez L."/>
            <person name="Alfaro M."/>
            <person name="Sun H."/>
            <person name="Tritt A."/>
            <person name="Yoshinaga Y."/>
            <person name="Zwiers L.-H."/>
            <person name="Turgeon B."/>
            <person name="Goodwin S."/>
            <person name="Spatafora J."/>
            <person name="Crous P."/>
            <person name="Grigoriev I."/>
        </authorList>
    </citation>
    <scope>NUCLEOTIDE SEQUENCE</scope>
    <source>
        <strain evidence="5">CBS 121167</strain>
    </source>
</reference>
<name>A0A6A6BBY6_9PEZI</name>
<dbReference type="Gene3D" id="1.20.5.170">
    <property type="match status" value="1"/>
</dbReference>
<dbReference type="OrthoDB" id="8949486at2759"/>
<evidence type="ECO:0000313" key="6">
    <source>
        <dbReference type="Proteomes" id="UP000799438"/>
    </source>
</evidence>
<evidence type="ECO:0000313" key="5">
    <source>
        <dbReference type="EMBL" id="KAF2140754.1"/>
    </source>
</evidence>
<feature type="compositionally biased region" description="Low complexity" evidence="3">
    <location>
        <begin position="82"/>
        <end position="93"/>
    </location>
</feature>
<organism evidence="5 6">
    <name type="scientific">Aplosporella prunicola CBS 121167</name>
    <dbReference type="NCBI Taxonomy" id="1176127"/>
    <lineage>
        <taxon>Eukaryota</taxon>
        <taxon>Fungi</taxon>
        <taxon>Dikarya</taxon>
        <taxon>Ascomycota</taxon>
        <taxon>Pezizomycotina</taxon>
        <taxon>Dothideomycetes</taxon>
        <taxon>Dothideomycetes incertae sedis</taxon>
        <taxon>Botryosphaeriales</taxon>
        <taxon>Aplosporellaceae</taxon>
        <taxon>Aplosporella</taxon>
    </lineage>
</organism>
<feature type="region of interest" description="Disordered" evidence="3">
    <location>
        <begin position="44"/>
        <end position="93"/>
    </location>
</feature>
<dbReference type="EMBL" id="ML995489">
    <property type="protein sequence ID" value="KAF2140754.1"/>
    <property type="molecule type" value="Genomic_DNA"/>
</dbReference>
<feature type="domain" description="Autophagy-related protein 16" evidence="4">
    <location>
        <begin position="8"/>
        <end position="213"/>
    </location>
</feature>
<evidence type="ECO:0000256" key="2">
    <source>
        <dbReference type="SAM" id="Coils"/>
    </source>
</evidence>
<evidence type="ECO:0000256" key="1">
    <source>
        <dbReference type="ARBA" id="ARBA00005331"/>
    </source>
</evidence>
<feature type="coiled-coil region" evidence="2">
    <location>
        <begin position="96"/>
        <end position="200"/>
    </location>
</feature>
<keyword evidence="2" id="KW-0175">Coiled coil</keyword>
<dbReference type="GeneID" id="54294575"/>
<dbReference type="InterPro" id="IPR013923">
    <property type="entry name" value="Autophagy-rel_prot_16_dom"/>
</dbReference>
<dbReference type="AlphaFoldDB" id="A0A6A6BBY6"/>
<dbReference type="Proteomes" id="UP000799438">
    <property type="component" value="Unassembled WGS sequence"/>
</dbReference>
<evidence type="ECO:0000259" key="4">
    <source>
        <dbReference type="Pfam" id="PF08614"/>
    </source>
</evidence>
<comment type="similarity">
    <text evidence="1">Belongs to the ATG16 family.</text>
</comment>
<evidence type="ECO:0000256" key="3">
    <source>
        <dbReference type="SAM" id="MobiDB-lite"/>
    </source>
</evidence>
<sequence>MSTSWLAEYSTALKVRDAREKAQEPYINAYTKLADRTARLEADRAAAPALAPPTDDAAAAAAAKKPVSPSPSARSRFGRASPAVAPDPAPDAGDVLSRLRADLATTQSSRAQLQTQLTAVTGELSAARAQSSAQSKQVAELGREKALLERKLRDRESEIKGKGRLVEEVQDELVSLNLQFNMAEQRAEKLEMENQDLVARWMERMKEEAERMNQGSGWE</sequence>
<dbReference type="RefSeq" id="XP_033396467.1">
    <property type="nucleotide sequence ID" value="XM_033537079.1"/>
</dbReference>
<keyword evidence="6" id="KW-1185">Reference proteome</keyword>
<feature type="compositionally biased region" description="Low complexity" evidence="3">
    <location>
        <begin position="45"/>
        <end position="75"/>
    </location>
</feature>
<proteinExistence type="inferred from homology"/>
<accession>A0A6A6BBY6</accession>
<dbReference type="CDD" id="cd22887">
    <property type="entry name" value="Atg16_CCD"/>
    <property type="match status" value="1"/>
</dbReference>
<protein>
    <recommendedName>
        <fullName evidence="4">Autophagy-related protein 16 domain-containing protein</fullName>
    </recommendedName>
</protein>